<reference evidence="2" key="1">
    <citation type="submission" date="2025-08" db="UniProtKB">
        <authorList>
            <consortium name="Ensembl"/>
        </authorList>
    </citation>
    <scope>IDENTIFICATION</scope>
</reference>
<feature type="compositionally biased region" description="Basic residues" evidence="1">
    <location>
        <begin position="69"/>
        <end position="83"/>
    </location>
</feature>
<feature type="compositionally biased region" description="Polar residues" evidence="1">
    <location>
        <begin position="1"/>
        <end position="13"/>
    </location>
</feature>
<accession>A0A3B3THM1</accession>
<feature type="compositionally biased region" description="Basic residues" evidence="1">
    <location>
        <begin position="17"/>
        <end position="29"/>
    </location>
</feature>
<keyword evidence="3" id="KW-1185">Reference proteome</keyword>
<dbReference type="STRING" id="1676925.ENSPKIP00000041903"/>
<evidence type="ECO:0000313" key="3">
    <source>
        <dbReference type="Proteomes" id="UP000261540"/>
    </source>
</evidence>
<evidence type="ECO:0000256" key="1">
    <source>
        <dbReference type="SAM" id="MobiDB-lite"/>
    </source>
</evidence>
<feature type="region of interest" description="Disordered" evidence="1">
    <location>
        <begin position="64"/>
        <end position="83"/>
    </location>
</feature>
<dbReference type="PANTHER" id="PTHR37932:SF1">
    <property type="entry name" value="SMALL LYSINE-RICH PROTEIN 1"/>
    <property type="match status" value="1"/>
</dbReference>
<organism evidence="2 3">
    <name type="scientific">Paramormyrops kingsleyae</name>
    <dbReference type="NCBI Taxonomy" id="1676925"/>
    <lineage>
        <taxon>Eukaryota</taxon>
        <taxon>Metazoa</taxon>
        <taxon>Chordata</taxon>
        <taxon>Craniata</taxon>
        <taxon>Vertebrata</taxon>
        <taxon>Euteleostomi</taxon>
        <taxon>Actinopterygii</taxon>
        <taxon>Neopterygii</taxon>
        <taxon>Teleostei</taxon>
        <taxon>Osteoglossocephala</taxon>
        <taxon>Osteoglossomorpha</taxon>
        <taxon>Osteoglossiformes</taxon>
        <taxon>Mormyridae</taxon>
        <taxon>Paramormyrops</taxon>
    </lineage>
</organism>
<dbReference type="Ensembl" id="ENSPKIT00000022946.1">
    <property type="protein sequence ID" value="ENSPKIP00000041903.1"/>
    <property type="gene ID" value="ENSPKIG00000018270.1"/>
</dbReference>
<dbReference type="PANTHER" id="PTHR37932">
    <property type="entry name" value="SMALL LYSINE-RICH PROTEIN 1"/>
    <property type="match status" value="1"/>
</dbReference>
<dbReference type="AlphaFoldDB" id="A0A3B3THM1"/>
<name>A0A3B3THM1_9TELE</name>
<evidence type="ECO:0000313" key="2">
    <source>
        <dbReference type="Ensembl" id="ENSPKIP00000041903.1"/>
    </source>
</evidence>
<protein>
    <recommendedName>
        <fullName evidence="4">Small lysine rich protein 1</fullName>
    </recommendedName>
</protein>
<evidence type="ECO:0008006" key="4">
    <source>
        <dbReference type="Google" id="ProtNLM"/>
    </source>
</evidence>
<sequence>PTKTRTSKLQSAEPTKKNKRKISSKKRSLNVKSAEKEGDIFSAAAMENVYYIAHNAVDCLQFRGFGRSKAPKKKEKKGKLHTS</sequence>
<dbReference type="Proteomes" id="UP000261540">
    <property type="component" value="Unplaced"/>
</dbReference>
<feature type="region of interest" description="Disordered" evidence="1">
    <location>
        <begin position="1"/>
        <end position="34"/>
    </location>
</feature>
<dbReference type="GeneTree" id="ENSGT00980000198695"/>
<reference evidence="2" key="2">
    <citation type="submission" date="2025-09" db="UniProtKB">
        <authorList>
            <consortium name="Ensembl"/>
        </authorList>
    </citation>
    <scope>IDENTIFICATION</scope>
</reference>
<dbReference type="InterPro" id="IPR037760">
    <property type="entry name" value="SMKR1"/>
</dbReference>
<proteinExistence type="predicted"/>